<protein>
    <submittedName>
        <fullName evidence="2">Helix-turn-helix domain-containing protein</fullName>
    </submittedName>
</protein>
<dbReference type="Proteomes" id="UP000701698">
    <property type="component" value="Unassembled WGS sequence"/>
</dbReference>
<organism evidence="2 3">
    <name type="scientific">candidate division WWE3 bacterium</name>
    <dbReference type="NCBI Taxonomy" id="2053526"/>
    <lineage>
        <taxon>Bacteria</taxon>
        <taxon>Katanobacteria</taxon>
    </lineage>
</organism>
<proteinExistence type="predicted"/>
<reference evidence="2" key="1">
    <citation type="submission" date="2020-04" db="EMBL/GenBank/DDBJ databases">
        <authorList>
            <person name="Zhang T."/>
        </authorList>
    </citation>
    <scope>NUCLEOTIDE SEQUENCE</scope>
    <source>
        <strain evidence="2">HKST-UBA01</strain>
    </source>
</reference>
<dbReference type="SUPFAM" id="SSF46955">
    <property type="entry name" value="Putative DNA-binding domain"/>
    <property type="match status" value="1"/>
</dbReference>
<comment type="caution">
    <text evidence="2">The sequence shown here is derived from an EMBL/GenBank/DDBJ whole genome shotgun (WGS) entry which is preliminary data.</text>
</comment>
<gene>
    <name evidence="2" type="ORF">KC571_04100</name>
</gene>
<dbReference type="Pfam" id="PF12728">
    <property type="entry name" value="HTH_17"/>
    <property type="match status" value="1"/>
</dbReference>
<dbReference type="InterPro" id="IPR009061">
    <property type="entry name" value="DNA-bd_dom_put_sf"/>
</dbReference>
<accession>A0A955LH91</accession>
<dbReference type="EMBL" id="JAGQKX010000130">
    <property type="protein sequence ID" value="MCA9390560.1"/>
    <property type="molecule type" value="Genomic_DNA"/>
</dbReference>
<dbReference type="AlphaFoldDB" id="A0A955LH91"/>
<dbReference type="InterPro" id="IPR041657">
    <property type="entry name" value="HTH_17"/>
</dbReference>
<dbReference type="Gene3D" id="1.10.1660.10">
    <property type="match status" value="1"/>
</dbReference>
<evidence type="ECO:0000313" key="3">
    <source>
        <dbReference type="Proteomes" id="UP000701698"/>
    </source>
</evidence>
<sequence>MEEKPLFADYPELLTAPEVAEMLRVSKITLIRWAKSGKLVPEVRLNERGDKRYTKRQILAFIGQSVE</sequence>
<reference evidence="2" key="2">
    <citation type="journal article" date="2021" name="Microbiome">
        <title>Successional dynamics and alternative stable states in a saline activated sludge microbial community over 9 years.</title>
        <authorList>
            <person name="Wang Y."/>
            <person name="Ye J."/>
            <person name="Ju F."/>
            <person name="Liu L."/>
            <person name="Boyd J.A."/>
            <person name="Deng Y."/>
            <person name="Parks D.H."/>
            <person name="Jiang X."/>
            <person name="Yin X."/>
            <person name="Woodcroft B.J."/>
            <person name="Tyson G.W."/>
            <person name="Hugenholtz P."/>
            <person name="Polz M.F."/>
            <person name="Zhang T."/>
        </authorList>
    </citation>
    <scope>NUCLEOTIDE SEQUENCE</scope>
    <source>
        <strain evidence="2">HKST-UBA01</strain>
    </source>
</reference>
<evidence type="ECO:0000259" key="1">
    <source>
        <dbReference type="Pfam" id="PF12728"/>
    </source>
</evidence>
<feature type="domain" description="Helix-turn-helix" evidence="1">
    <location>
        <begin position="13"/>
        <end position="62"/>
    </location>
</feature>
<evidence type="ECO:0000313" key="2">
    <source>
        <dbReference type="EMBL" id="MCA9390560.1"/>
    </source>
</evidence>
<name>A0A955LH91_UNCKA</name>